<evidence type="ECO:0000256" key="3">
    <source>
        <dbReference type="ARBA" id="ARBA00023014"/>
    </source>
</evidence>
<accession>A0A1P8F5I4</accession>
<dbReference type="GO" id="GO:0003824">
    <property type="term" value="F:catalytic activity"/>
    <property type="evidence" value="ECO:0007669"/>
    <property type="project" value="InterPro"/>
</dbReference>
<proteinExistence type="predicted"/>
<keyword evidence="1" id="KW-0479">Metal-binding</keyword>
<dbReference type="EMBL" id="CP018258">
    <property type="protein sequence ID" value="APV43739.1"/>
    <property type="molecule type" value="Genomic_DNA"/>
</dbReference>
<evidence type="ECO:0000256" key="1">
    <source>
        <dbReference type="ARBA" id="ARBA00022723"/>
    </source>
</evidence>
<dbReference type="CDD" id="cd01335">
    <property type="entry name" value="Radical_SAM"/>
    <property type="match status" value="1"/>
</dbReference>
<dbReference type="KEGG" id="dfo:Dform_00380"/>
<feature type="domain" description="Radical SAM core" evidence="4">
    <location>
        <begin position="18"/>
        <end position="175"/>
    </location>
</feature>
<dbReference type="SFLD" id="SFLDS00029">
    <property type="entry name" value="Radical_SAM"/>
    <property type="match status" value="1"/>
</dbReference>
<dbReference type="STRING" id="1839801.Dform_00380"/>
<sequence length="265" mass="30253">MSKLKIIGESKTSFGHYINTYNGCAHSCVYCYAKGIAHRDSVQWRQATPRVSFIENLKKDIELLKQNPSLREGINDIWVSSFTDCYQPLEKENHATRQTLELLIANELPFTVLTKNALVLEDLNLLKGYPKCRVGLTLTTLDETYRQYLEPYTSTTDEKIVALETLKANGVSTYCSVEPITSKLSDPVAIVKRLAEVMDLFEFGVWNEKYHIPGLNYDEPYLMGELDKVMTYCRNSKIKHCTAGHSEDKLLDYDLPFIPSSMFIP</sequence>
<protein>
    <submittedName>
        <fullName evidence="5">Radical SAM superfamily protein</fullName>
    </submittedName>
</protein>
<dbReference type="GO" id="GO:0046872">
    <property type="term" value="F:metal ion binding"/>
    <property type="evidence" value="ECO:0007669"/>
    <property type="project" value="UniProtKB-KW"/>
</dbReference>
<dbReference type="InterPro" id="IPR058240">
    <property type="entry name" value="rSAM_sf"/>
</dbReference>
<dbReference type="SFLD" id="SFLDG01084">
    <property type="entry name" value="Uncharacterised_Radical_SAM_Su"/>
    <property type="match status" value="1"/>
</dbReference>
<evidence type="ECO:0000313" key="5">
    <source>
        <dbReference type="EMBL" id="APV43739.1"/>
    </source>
</evidence>
<reference evidence="6" key="1">
    <citation type="submission" date="2016-11" db="EMBL/GenBank/DDBJ databases">
        <title>Dehalogenimonas formicexedens sp. nov., a chlorinated alkane respiring bacterium isolated from contaminated groundwater.</title>
        <authorList>
            <person name="Key T.A."/>
            <person name="Bowman K.S."/>
            <person name="Lee I."/>
            <person name="Chun J."/>
            <person name="Albuquerque L."/>
            <person name="da Costa M.S."/>
            <person name="Rainey F.A."/>
            <person name="Moe W.M."/>
        </authorList>
    </citation>
    <scope>NUCLEOTIDE SEQUENCE [LARGE SCALE GENOMIC DNA]</scope>
    <source>
        <strain evidence="6">NSZ-14</strain>
    </source>
</reference>
<organism evidence="5 6">
    <name type="scientific">Dehalogenimonas formicexedens</name>
    <dbReference type="NCBI Taxonomy" id="1839801"/>
    <lineage>
        <taxon>Bacteria</taxon>
        <taxon>Bacillati</taxon>
        <taxon>Chloroflexota</taxon>
        <taxon>Dehalococcoidia</taxon>
        <taxon>Dehalococcoidales</taxon>
        <taxon>Dehalococcoidaceae</taxon>
        <taxon>Dehalogenimonas</taxon>
    </lineage>
</organism>
<dbReference type="RefSeq" id="WP_076003520.1">
    <property type="nucleotide sequence ID" value="NZ_CP018258.1"/>
</dbReference>
<gene>
    <name evidence="5" type="ORF">Dform_00380</name>
</gene>
<dbReference type="PANTHER" id="PTHR43432">
    <property type="entry name" value="SLR0285 PROTEIN"/>
    <property type="match status" value="1"/>
</dbReference>
<dbReference type="SUPFAM" id="SSF102114">
    <property type="entry name" value="Radical SAM enzymes"/>
    <property type="match status" value="1"/>
</dbReference>
<dbReference type="Gene3D" id="3.80.30.30">
    <property type="match status" value="1"/>
</dbReference>
<name>A0A1P8F5I4_9CHLR</name>
<evidence type="ECO:0000256" key="2">
    <source>
        <dbReference type="ARBA" id="ARBA00023004"/>
    </source>
</evidence>
<dbReference type="InterPro" id="IPR007197">
    <property type="entry name" value="rSAM"/>
</dbReference>
<keyword evidence="3" id="KW-0411">Iron-sulfur</keyword>
<dbReference type="Pfam" id="PF04055">
    <property type="entry name" value="Radical_SAM"/>
    <property type="match status" value="1"/>
</dbReference>
<evidence type="ECO:0000313" key="6">
    <source>
        <dbReference type="Proteomes" id="UP000185934"/>
    </source>
</evidence>
<keyword evidence="6" id="KW-1185">Reference proteome</keyword>
<dbReference type="PANTHER" id="PTHR43432:SF6">
    <property type="entry name" value="RADICAL SAM CORE DOMAIN-CONTAINING PROTEIN"/>
    <property type="match status" value="1"/>
</dbReference>
<keyword evidence="2" id="KW-0408">Iron</keyword>
<dbReference type="InterPro" id="IPR040086">
    <property type="entry name" value="MJ0683-like"/>
</dbReference>
<dbReference type="OrthoDB" id="9785699at2"/>
<evidence type="ECO:0000259" key="4">
    <source>
        <dbReference type="Pfam" id="PF04055"/>
    </source>
</evidence>
<dbReference type="AlphaFoldDB" id="A0A1P8F5I4"/>
<dbReference type="GO" id="GO:0051536">
    <property type="term" value="F:iron-sulfur cluster binding"/>
    <property type="evidence" value="ECO:0007669"/>
    <property type="project" value="UniProtKB-KW"/>
</dbReference>
<dbReference type="Proteomes" id="UP000185934">
    <property type="component" value="Chromosome"/>
</dbReference>